<feature type="compositionally biased region" description="Low complexity" evidence="10">
    <location>
        <begin position="373"/>
        <end position="391"/>
    </location>
</feature>
<feature type="compositionally biased region" description="Low complexity" evidence="10">
    <location>
        <begin position="503"/>
        <end position="521"/>
    </location>
</feature>
<evidence type="ECO:0000256" key="7">
    <source>
        <dbReference type="ARBA" id="ARBA00022982"/>
    </source>
</evidence>
<feature type="region of interest" description="Disordered" evidence="10">
    <location>
        <begin position="1227"/>
        <end position="1256"/>
    </location>
</feature>
<keyword evidence="3" id="KW-0813">Transport</keyword>
<accession>A0A0F7SJN4</accession>
<feature type="compositionally biased region" description="Low complexity" evidence="10">
    <location>
        <begin position="1032"/>
        <end position="1053"/>
    </location>
</feature>
<feature type="compositionally biased region" description="Low complexity" evidence="10">
    <location>
        <begin position="251"/>
        <end position="271"/>
    </location>
</feature>
<feature type="compositionally biased region" description="Polar residues" evidence="10">
    <location>
        <begin position="1080"/>
        <end position="1093"/>
    </location>
</feature>
<feature type="compositionally biased region" description="Basic and acidic residues" evidence="10">
    <location>
        <begin position="392"/>
        <end position="403"/>
    </location>
</feature>
<feature type="region of interest" description="Disordered" evidence="10">
    <location>
        <begin position="244"/>
        <end position="275"/>
    </location>
</feature>
<feature type="compositionally biased region" description="Polar residues" evidence="10">
    <location>
        <begin position="853"/>
        <end position="868"/>
    </location>
</feature>
<dbReference type="InterPro" id="IPR038532">
    <property type="entry name" value="NDUFS4-like_sf"/>
</dbReference>
<feature type="compositionally biased region" description="Low complexity" evidence="10">
    <location>
        <begin position="964"/>
        <end position="982"/>
    </location>
</feature>
<evidence type="ECO:0000313" key="11">
    <source>
        <dbReference type="EMBL" id="CED82242.1"/>
    </source>
</evidence>
<evidence type="ECO:0000256" key="4">
    <source>
        <dbReference type="ARBA" id="ARBA00022660"/>
    </source>
</evidence>
<dbReference type="PANTHER" id="PTHR12219">
    <property type="entry name" value="NADH-UBIQUINONE OXIDOREDUCTASE"/>
    <property type="match status" value="1"/>
</dbReference>
<evidence type="ECO:0000256" key="9">
    <source>
        <dbReference type="ARBA" id="ARBA00023136"/>
    </source>
</evidence>
<evidence type="ECO:0000256" key="5">
    <source>
        <dbReference type="ARBA" id="ARBA00022792"/>
    </source>
</evidence>
<dbReference type="GO" id="GO:0022900">
    <property type="term" value="P:electron transport chain"/>
    <property type="evidence" value="ECO:0007669"/>
    <property type="project" value="InterPro"/>
</dbReference>
<evidence type="ECO:0000256" key="2">
    <source>
        <dbReference type="ARBA" id="ARBA00005882"/>
    </source>
</evidence>
<dbReference type="Gene3D" id="3.30.160.190">
    <property type="entry name" value="atu1810 like domain"/>
    <property type="match status" value="1"/>
</dbReference>
<keyword evidence="6" id="KW-0809">Transit peptide</keyword>
<feature type="region of interest" description="Disordered" evidence="10">
    <location>
        <begin position="1145"/>
        <end position="1182"/>
    </location>
</feature>
<feature type="compositionally biased region" description="Polar residues" evidence="10">
    <location>
        <begin position="481"/>
        <end position="496"/>
    </location>
</feature>
<keyword evidence="8" id="KW-0496">Mitochondrion</keyword>
<feature type="compositionally biased region" description="Polar residues" evidence="10">
    <location>
        <begin position="744"/>
        <end position="761"/>
    </location>
</feature>
<keyword evidence="9" id="KW-0472">Membrane</keyword>
<dbReference type="Pfam" id="PF04800">
    <property type="entry name" value="NDUS4"/>
    <property type="match status" value="1"/>
</dbReference>
<feature type="compositionally biased region" description="Basic and acidic residues" evidence="10">
    <location>
        <begin position="1018"/>
        <end position="1029"/>
    </location>
</feature>
<proteinExistence type="inferred from homology"/>
<feature type="compositionally biased region" description="Polar residues" evidence="10">
    <location>
        <begin position="1554"/>
        <end position="1572"/>
    </location>
</feature>
<keyword evidence="11" id="KW-0830">Ubiquinone</keyword>
<feature type="compositionally biased region" description="Acidic residues" evidence="10">
    <location>
        <begin position="1008"/>
        <end position="1017"/>
    </location>
</feature>
<protein>
    <submittedName>
        <fullName evidence="11">NADH:ubiquinone oxidoreductase, NDUFS4/18 kDa subunit</fullName>
    </submittedName>
</protein>
<keyword evidence="4" id="KW-0679">Respiratory chain</keyword>
<dbReference type="EMBL" id="LN483124">
    <property type="protein sequence ID" value="CED82242.1"/>
    <property type="molecule type" value="Genomic_DNA"/>
</dbReference>
<comment type="subcellular location">
    <subcellularLocation>
        <location evidence="1">Mitochondrion inner membrane</location>
    </subcellularLocation>
</comment>
<feature type="compositionally biased region" description="Low complexity" evidence="10">
    <location>
        <begin position="1245"/>
        <end position="1256"/>
    </location>
</feature>
<keyword evidence="5" id="KW-0999">Mitochondrion inner membrane</keyword>
<dbReference type="PANTHER" id="PTHR12219:SF8">
    <property type="entry name" value="NADH DEHYDROGENASE [UBIQUINONE] IRON-SULFUR PROTEIN 4, MITOCHONDRIAL"/>
    <property type="match status" value="1"/>
</dbReference>
<evidence type="ECO:0000256" key="6">
    <source>
        <dbReference type="ARBA" id="ARBA00022946"/>
    </source>
</evidence>
<feature type="compositionally biased region" description="Low complexity" evidence="10">
    <location>
        <begin position="404"/>
        <end position="413"/>
    </location>
</feature>
<feature type="region of interest" description="Disordered" evidence="10">
    <location>
        <begin position="630"/>
        <end position="828"/>
    </location>
</feature>
<dbReference type="GO" id="GO:0005743">
    <property type="term" value="C:mitochondrial inner membrane"/>
    <property type="evidence" value="ECO:0007669"/>
    <property type="project" value="UniProtKB-SubCell"/>
</dbReference>
<feature type="region of interest" description="Disordered" evidence="10">
    <location>
        <begin position="929"/>
        <end position="1107"/>
    </location>
</feature>
<organism evidence="11">
    <name type="scientific">Phaffia rhodozyma</name>
    <name type="common">Yeast</name>
    <name type="synonym">Xanthophyllomyces dendrorhous</name>
    <dbReference type="NCBI Taxonomy" id="264483"/>
    <lineage>
        <taxon>Eukaryota</taxon>
        <taxon>Fungi</taxon>
        <taxon>Dikarya</taxon>
        <taxon>Basidiomycota</taxon>
        <taxon>Agaricomycotina</taxon>
        <taxon>Tremellomycetes</taxon>
        <taxon>Cystofilobasidiales</taxon>
        <taxon>Mrakiaceae</taxon>
        <taxon>Phaffia</taxon>
    </lineage>
</organism>
<feature type="compositionally biased region" description="Low complexity" evidence="10">
    <location>
        <begin position="531"/>
        <end position="553"/>
    </location>
</feature>
<feature type="region of interest" description="Disordered" evidence="10">
    <location>
        <begin position="348"/>
        <end position="413"/>
    </location>
</feature>
<feature type="region of interest" description="Disordered" evidence="10">
    <location>
        <begin position="1502"/>
        <end position="1588"/>
    </location>
</feature>
<reference evidence="11" key="1">
    <citation type="submission" date="2014-08" db="EMBL/GenBank/DDBJ databases">
        <authorList>
            <person name="Sharma Rahul"/>
            <person name="Thines Marco"/>
        </authorList>
    </citation>
    <scope>NUCLEOTIDE SEQUENCE</scope>
</reference>
<evidence type="ECO:0000256" key="3">
    <source>
        <dbReference type="ARBA" id="ARBA00022448"/>
    </source>
</evidence>
<feature type="region of interest" description="Disordered" evidence="10">
    <location>
        <begin position="289"/>
        <end position="316"/>
    </location>
</feature>
<evidence type="ECO:0000256" key="10">
    <source>
        <dbReference type="SAM" id="MobiDB-lite"/>
    </source>
</evidence>
<evidence type="ECO:0000256" key="8">
    <source>
        <dbReference type="ARBA" id="ARBA00023128"/>
    </source>
</evidence>
<dbReference type="FunFam" id="3.30.160.190:FF:000001">
    <property type="entry name" value="NADH-ubiquinone oxidoreductase 21 kDa subunit mitochondrial"/>
    <property type="match status" value="1"/>
</dbReference>
<comment type="similarity">
    <text evidence="2">Belongs to the complex I NDUFS4 subunit family.</text>
</comment>
<feature type="region of interest" description="Disordered" evidence="10">
    <location>
        <begin position="849"/>
        <end position="888"/>
    </location>
</feature>
<feature type="compositionally biased region" description="Basic and acidic residues" evidence="10">
    <location>
        <begin position="762"/>
        <end position="777"/>
    </location>
</feature>
<feature type="compositionally biased region" description="Polar residues" evidence="10">
    <location>
        <begin position="1145"/>
        <end position="1156"/>
    </location>
</feature>
<feature type="compositionally biased region" description="Gly residues" evidence="10">
    <location>
        <begin position="1506"/>
        <end position="1520"/>
    </location>
</feature>
<feature type="compositionally biased region" description="Low complexity" evidence="10">
    <location>
        <begin position="446"/>
        <end position="458"/>
    </location>
</feature>
<feature type="compositionally biased region" description="Polar residues" evidence="10">
    <location>
        <begin position="929"/>
        <end position="944"/>
    </location>
</feature>
<keyword evidence="7" id="KW-0249">Electron transport</keyword>
<sequence length="1681" mass="181249">MFSLRSLVRPAQVIRSEPASLLRLISSSPRVFDKITGSDKIDQQSAEELLKKEADFKEGLVHTEPEEKAMITADRISGAPAEMTHRSVRIYKPTKTTMQSGRAGFNHWRIDFDTLQGSGRWINPLMGWASSADYMQGMTLKFKTEEEAVLFAEKQGWDYVVSKPNVQPFKPKAYAENYVHSPGKLRLARTNLPHSRISPLAQASLVPLFHPSFISSRATTARPSQVRMDSVNLSFSPQARSELNLLPINTSSRSKSSSRSGSRSGSNSPRSFQGRQSYLSSVNGHRVSSPILISPGSTENFQPPSYSPRPPPLERQDTSLSLSYYYSSTGAGGLNSPVYTTRSISSSSLYSPELSSPAKSGFGGNSGGEDGSRFLSSRPMSSSAMMPTRSSSRGEPRMGREEPSAGSLSASESLASISANIPATSSSLNTSEFGFIPPNDPKKYDSPTTSLRSSSTSSRKGTITKFFRQSRQASPVADDQLNASPANEPPQRTSLSIRDRSSTRQGPSRSPSSSSQTARQTGDASPLGFKSRQASSSQEQQLSQAQSHSLSQQVSNLNPSALASRPLPIPDVLRTSPQEEPLKTEDQGNEEWATDIINELAMDSDSDNAVDAGDRDDQTNEILTKKLELQSLGSEPDVEVRESENKRATRDSSRNRRKGAYRDHPPAPLINSWSTKMPTAPSGFLAEDESSPVSPESDYYRSASSSPQIPLVRLKGSTTEHETGGASALLPEDKPSSDDTDTTPRIQQVSQMDESLRTSIPSRERDMGLARVEDDLRSPQTENYGTDTVKTEAETGVETEAEGYQSESSFDDGTQPVRRQRQSTEYWDPILSPEASSWFKENAESFKPKAKTITDNAELSSSSDQANKASEGMVGNSGRATGLSAARERAAKAKTAYLASLPNAVDASGSTVRSATQLIPTLRLPSISDDQSQLMVSPTSNMTEPISHEPRDSVTSTVLDNNHLDLSLSSSTSPSSGEPPMSGMKRTFSRASGLGGSIEGPVSLDLQADVEIEEEHEDGGRLDRSRDLFVRSSRTPSTNDSSLSSSGHQYSHSKQLSTATIRPLSPPPSLPQIPGFLSGATDSTATSSHNSALSEPPPVQSDNKRHSLSHARTLEELTAAVDRAINDTDDPPNFDLRTDFGVVSSSQEFDPQTDGNETTRHLTRSESITSEASTWGDHAPPLTISINPHDSVELLDQESDYVLVESPSFPPPGEIYIPGDLVNLQRRPSHRGSRTSAPRDVPIGPSLSVSSSTTLSELPSNIIRDSEPTMKVHTQQNVSLPPSMNSSALTNARQAATNMRQPLESGHNNNYSILRASQSGTSQPARSLNKVHAFAPMGQWPKAMVFSDVKSVKSSGDRASMYARKINELSRADTGLGEWIKIVGGHRGQIKSTGILRHQKPDEHLTDRKVSAASAVSDEAFPLRSSGPSFQVQQIRNVSPPSGAPPPNLPYPQLAQGVGMRSSPSVVSLKSVSSRPSMSNSIANVAQGSGGFFQTLGRRGSISAGSSGGGSSGGMKGIIGGRTKSPPGVVIEDTGGRHEGRSSVSPMKGLIGGSSKTGNQKLTGPRSRNLSRTPSISNPINLNNTPPLPPRRSVDLDHQIQNRHVLFPIPQRASLSDIPSPRPASLDYPIDVNFDKNLREMVGILKEEDQNVLAGYLRRANGSIPNAIGSFLEDQSRESII</sequence>
<feature type="region of interest" description="Disordered" evidence="10">
    <location>
        <begin position="426"/>
        <end position="590"/>
    </location>
</feature>
<evidence type="ECO:0000256" key="1">
    <source>
        <dbReference type="ARBA" id="ARBA00004273"/>
    </source>
</evidence>
<feature type="compositionally biased region" description="Basic and acidic residues" evidence="10">
    <location>
        <begin position="638"/>
        <end position="665"/>
    </location>
</feature>
<dbReference type="InterPro" id="IPR006885">
    <property type="entry name" value="NADH_UbQ_FeS_4_mit-like"/>
</dbReference>
<name>A0A0F7SJN4_PHARH</name>
<feature type="compositionally biased region" description="Low complexity" evidence="10">
    <location>
        <begin position="1573"/>
        <end position="1585"/>
    </location>
</feature>